<reference evidence="1" key="2">
    <citation type="submission" date="2022-06" db="UniProtKB">
        <authorList>
            <consortium name="EnsemblMetazoa"/>
        </authorList>
    </citation>
    <scope>IDENTIFICATION</scope>
    <source>
        <strain evidence="1">PS312</strain>
    </source>
</reference>
<protein>
    <submittedName>
        <fullName evidence="1">Uncharacterized protein</fullName>
    </submittedName>
</protein>
<keyword evidence="2" id="KW-1185">Reference proteome</keyword>
<dbReference type="EnsemblMetazoa" id="PPA44188.1">
    <property type="protein sequence ID" value="PPA44188.1"/>
    <property type="gene ID" value="WBGene00282557"/>
</dbReference>
<evidence type="ECO:0000313" key="1">
    <source>
        <dbReference type="EnsemblMetazoa" id="PPA44188.1"/>
    </source>
</evidence>
<sequence length="78" mass="8839">MCKCAMHFGQDHRYSDNVRVAPENTVIGKSSRMKKKAKFKPISERDNPIQCDHRSMVPPHFHAHNGNPLDGLLLISIS</sequence>
<organism evidence="1 2">
    <name type="scientific">Pristionchus pacificus</name>
    <name type="common">Parasitic nematode worm</name>
    <dbReference type="NCBI Taxonomy" id="54126"/>
    <lineage>
        <taxon>Eukaryota</taxon>
        <taxon>Metazoa</taxon>
        <taxon>Ecdysozoa</taxon>
        <taxon>Nematoda</taxon>
        <taxon>Chromadorea</taxon>
        <taxon>Rhabditida</taxon>
        <taxon>Rhabditina</taxon>
        <taxon>Diplogasteromorpha</taxon>
        <taxon>Diplogasteroidea</taxon>
        <taxon>Neodiplogasteridae</taxon>
        <taxon>Pristionchus</taxon>
    </lineage>
</organism>
<dbReference type="Proteomes" id="UP000005239">
    <property type="component" value="Unassembled WGS sequence"/>
</dbReference>
<name>A0A2A6CXD6_PRIPA</name>
<dbReference type="AlphaFoldDB" id="A0A2A6CXD6"/>
<gene>
    <name evidence="1" type="primary">WBGene00282557</name>
</gene>
<proteinExistence type="predicted"/>
<evidence type="ECO:0000313" key="2">
    <source>
        <dbReference type="Proteomes" id="UP000005239"/>
    </source>
</evidence>
<accession>A0A2A6CXD6</accession>
<reference evidence="2" key="1">
    <citation type="journal article" date="2008" name="Nat. Genet.">
        <title>The Pristionchus pacificus genome provides a unique perspective on nematode lifestyle and parasitism.</title>
        <authorList>
            <person name="Dieterich C."/>
            <person name="Clifton S.W."/>
            <person name="Schuster L.N."/>
            <person name="Chinwalla A."/>
            <person name="Delehaunty K."/>
            <person name="Dinkelacker I."/>
            <person name="Fulton L."/>
            <person name="Fulton R."/>
            <person name="Godfrey J."/>
            <person name="Minx P."/>
            <person name="Mitreva M."/>
            <person name="Roeseler W."/>
            <person name="Tian H."/>
            <person name="Witte H."/>
            <person name="Yang S.P."/>
            <person name="Wilson R.K."/>
            <person name="Sommer R.J."/>
        </authorList>
    </citation>
    <scope>NUCLEOTIDE SEQUENCE [LARGE SCALE GENOMIC DNA]</scope>
    <source>
        <strain evidence="2">PS312</strain>
    </source>
</reference>
<accession>A0A8R1UYV8</accession>